<reference evidence="2 3" key="1">
    <citation type="submission" date="2018-03" db="EMBL/GenBank/DDBJ databases">
        <title>Genomic Encyclopedia of Archaeal and Bacterial Type Strains, Phase II (KMG-II): from individual species to whole genera.</title>
        <authorList>
            <person name="Goeker M."/>
        </authorList>
    </citation>
    <scope>NUCLEOTIDE SEQUENCE [LARGE SCALE GENOMIC DNA]</scope>
    <source>
        <strain evidence="2 3">ATCC BAA-1496</strain>
    </source>
</reference>
<sequence length="100" mass="11241">MRSRYTAYATGNADHVFRTWHPATRPQQVEIDPALAWVGLEVVDAPTVASDDEGVVEFTAHWMSGVGATRQRGVVRERSRFTRRAGRWFYRDGDTTTTAG</sequence>
<dbReference type="Gene3D" id="3.10.450.50">
    <property type="match status" value="1"/>
</dbReference>
<organism evidence="2 3">
    <name type="scientific">Knoellia remsis</name>
    <dbReference type="NCBI Taxonomy" id="407159"/>
    <lineage>
        <taxon>Bacteria</taxon>
        <taxon>Bacillati</taxon>
        <taxon>Actinomycetota</taxon>
        <taxon>Actinomycetes</taxon>
        <taxon>Micrococcales</taxon>
        <taxon>Intrasporangiaceae</taxon>
        <taxon>Knoellia</taxon>
    </lineage>
</organism>
<dbReference type="InterPro" id="IPR048469">
    <property type="entry name" value="YchJ-like_M"/>
</dbReference>
<dbReference type="EMBL" id="PVTI01000001">
    <property type="protein sequence ID" value="PRY63831.1"/>
    <property type="molecule type" value="Genomic_DNA"/>
</dbReference>
<keyword evidence="3" id="KW-1185">Reference proteome</keyword>
<proteinExistence type="predicted"/>
<gene>
    <name evidence="2" type="ORF">BCF74_101238</name>
</gene>
<dbReference type="AlphaFoldDB" id="A0A2T0V0Z4"/>
<evidence type="ECO:0000259" key="1">
    <source>
        <dbReference type="Pfam" id="PF17775"/>
    </source>
</evidence>
<comment type="caution">
    <text evidence="2">The sequence shown here is derived from an EMBL/GenBank/DDBJ whole genome shotgun (WGS) entry which is preliminary data.</text>
</comment>
<evidence type="ECO:0000313" key="2">
    <source>
        <dbReference type="EMBL" id="PRY63831.1"/>
    </source>
</evidence>
<feature type="domain" description="YchJ-like middle NTF2-like" evidence="1">
    <location>
        <begin position="1"/>
        <end position="93"/>
    </location>
</feature>
<dbReference type="Proteomes" id="UP000237822">
    <property type="component" value="Unassembled WGS sequence"/>
</dbReference>
<accession>A0A2T0V0Z4</accession>
<evidence type="ECO:0000313" key="3">
    <source>
        <dbReference type="Proteomes" id="UP000237822"/>
    </source>
</evidence>
<dbReference type="SUPFAM" id="SSF54427">
    <property type="entry name" value="NTF2-like"/>
    <property type="match status" value="1"/>
</dbReference>
<dbReference type="InterPro" id="IPR032710">
    <property type="entry name" value="NTF2-like_dom_sf"/>
</dbReference>
<dbReference type="Pfam" id="PF17775">
    <property type="entry name" value="YchJ_M-like"/>
    <property type="match status" value="1"/>
</dbReference>
<protein>
    <submittedName>
        <fullName evidence="2">SEC-C motif-containing protein</fullName>
    </submittedName>
</protein>
<name>A0A2T0V0Z4_9MICO</name>